<keyword evidence="7 9" id="KW-0560">Oxidoreductase</keyword>
<reference evidence="13" key="1">
    <citation type="submission" date="2021-11" db="EMBL/GenBank/DDBJ databases">
        <authorList>
            <person name="Herlambang A."/>
            <person name="Guo Y."/>
            <person name="Takashima Y."/>
            <person name="Nishizawa T."/>
        </authorList>
    </citation>
    <scope>NUCLEOTIDE SEQUENCE</scope>
    <source>
        <strain evidence="13">E1425</strain>
    </source>
</reference>
<dbReference type="HAMAP" id="MF_00966">
    <property type="entry name" value="G6PD"/>
    <property type="match status" value="1"/>
</dbReference>
<dbReference type="OrthoDB" id="60984at2759"/>
<evidence type="ECO:0000313" key="14">
    <source>
        <dbReference type="Proteomes" id="UP000827284"/>
    </source>
</evidence>
<dbReference type="GO" id="GO:0004345">
    <property type="term" value="F:glucose-6-phosphate dehydrogenase activity"/>
    <property type="evidence" value="ECO:0007669"/>
    <property type="project" value="UniProtKB-EC"/>
</dbReference>
<keyword evidence="6 9" id="KW-0521">NADP</keyword>
<proteinExistence type="inferred from homology"/>
<dbReference type="GO" id="GO:0050661">
    <property type="term" value="F:NADP binding"/>
    <property type="evidence" value="ECO:0007669"/>
    <property type="project" value="InterPro"/>
</dbReference>
<dbReference type="PIRSF" id="PIRSF000110">
    <property type="entry name" value="G6PD"/>
    <property type="match status" value="1"/>
</dbReference>
<sequence length="521" mass="58833">MTANTLSNGRPVFTIVVLGASGDLAKKKTFPALFGLFLHGHIAPQTRIVGYARTKMDRPDFLKRISQHIKNTTTPKVKVALDQFLDQCTYVSGVYDQDGGFQDLEKELKRVEHECKVQDRLFYMALPPSVFIPVANGLKKNCYTTKGINRLIVEKPFGMDLESSRTLSKALGALYREDEIYRIDHYLGKEMVKNIMILRFTNQIFGSCWDRDHISNVQITFKEKIGTEGRGGYFDEFGIMRDVMQNHLFQILSLIAMEAPASLNAEDIRNAKVDVLRTIPPVIESEVLLGQYGRSEDGAHPSYLEDDTVPKGSKTATFAAAAFHIHNPRWEGVPFVLKCGKALDQQKVEIRIQFKEMAANNNNLFGKDVAARNELVIRVQPEEAVYLKMTQKLPGLGMETVMSELNLSYNSRFTNLQVPDAYENLILDAIMGEQSNFVRSDELDEAWRIFTPILHKIDRHDGSIPVEVYPYGSRGPKQLPEFIRRFGFERHLQPYTWPETSQTAANPSSAAAGSAETESKL</sequence>
<evidence type="ECO:0000259" key="11">
    <source>
        <dbReference type="Pfam" id="PF00479"/>
    </source>
</evidence>
<evidence type="ECO:0000256" key="10">
    <source>
        <dbReference type="SAM" id="MobiDB-lite"/>
    </source>
</evidence>
<dbReference type="Gene3D" id="3.40.50.720">
    <property type="entry name" value="NAD(P)-binding Rossmann-like Domain"/>
    <property type="match status" value="1"/>
</dbReference>
<dbReference type="SUPFAM" id="SSF55347">
    <property type="entry name" value="Glyceraldehyde-3-phosphate dehydrogenase-like, C-terminal domain"/>
    <property type="match status" value="1"/>
</dbReference>
<evidence type="ECO:0000256" key="8">
    <source>
        <dbReference type="ARBA" id="ARBA00023277"/>
    </source>
</evidence>
<dbReference type="InterPro" id="IPR022674">
    <property type="entry name" value="G6P_DH_NAD-bd"/>
</dbReference>
<dbReference type="GO" id="GO:0005829">
    <property type="term" value="C:cytosol"/>
    <property type="evidence" value="ECO:0007669"/>
    <property type="project" value="TreeGrafter"/>
</dbReference>
<dbReference type="NCBIfam" id="TIGR00871">
    <property type="entry name" value="zwf"/>
    <property type="match status" value="1"/>
</dbReference>
<dbReference type="FunFam" id="3.30.360.10:FF:000018">
    <property type="entry name" value="Glucose-6-phosphate 1-dehydrogenase"/>
    <property type="match status" value="1"/>
</dbReference>
<dbReference type="Proteomes" id="UP000827284">
    <property type="component" value="Unassembled WGS sequence"/>
</dbReference>
<evidence type="ECO:0000256" key="2">
    <source>
        <dbReference type="ARBA" id="ARBA00009975"/>
    </source>
</evidence>
<evidence type="ECO:0000313" key="13">
    <source>
        <dbReference type="EMBL" id="GJJ76283.1"/>
    </source>
</evidence>
<name>A0A9P3LZK7_9FUNG</name>
<dbReference type="AlphaFoldDB" id="A0A9P3LZK7"/>
<comment type="caution">
    <text evidence="13">The sequence shown here is derived from an EMBL/GenBank/DDBJ whole genome shotgun (WGS) entry which is preliminary data.</text>
</comment>
<feature type="domain" description="Glucose-6-phosphate dehydrogenase C-terminal" evidence="12">
    <location>
        <begin position="196"/>
        <end position="487"/>
    </location>
</feature>
<comment type="function">
    <text evidence="9">Catalyzes the rate-limiting step of the oxidative pentose-phosphate pathway, which represents a route for the dissimilation of carbohydrates besides glycolysis.</text>
</comment>
<dbReference type="PANTHER" id="PTHR23429:SF0">
    <property type="entry name" value="GLUCOSE-6-PHOSPHATE 1-DEHYDROGENASE"/>
    <property type="match status" value="1"/>
</dbReference>
<feature type="domain" description="Glucose-6-phosphate dehydrogenase NAD-binding" evidence="11">
    <location>
        <begin position="16"/>
        <end position="194"/>
    </location>
</feature>
<dbReference type="Gene3D" id="3.30.360.10">
    <property type="entry name" value="Dihydrodipicolinate Reductase, domain 2"/>
    <property type="match status" value="1"/>
</dbReference>
<keyword evidence="5 9" id="KW-0313">Glucose metabolism</keyword>
<evidence type="ECO:0000256" key="1">
    <source>
        <dbReference type="ARBA" id="ARBA00004937"/>
    </source>
</evidence>
<keyword evidence="14" id="KW-1185">Reference proteome</keyword>
<feature type="compositionally biased region" description="Low complexity" evidence="10">
    <location>
        <begin position="501"/>
        <end position="521"/>
    </location>
</feature>
<protein>
    <recommendedName>
        <fullName evidence="4 9">Glucose-6-phosphate 1-dehydrogenase</fullName>
        <ecNumber evidence="3 9">1.1.1.49</ecNumber>
    </recommendedName>
</protein>
<dbReference type="GO" id="GO:0009051">
    <property type="term" value="P:pentose-phosphate shunt, oxidative branch"/>
    <property type="evidence" value="ECO:0007669"/>
    <property type="project" value="TreeGrafter"/>
</dbReference>
<keyword evidence="8 9" id="KW-0119">Carbohydrate metabolism</keyword>
<accession>A0A9P3LZK7</accession>
<dbReference type="PRINTS" id="PR00079">
    <property type="entry name" value="G6PDHDRGNASE"/>
</dbReference>
<dbReference type="GO" id="GO:0006006">
    <property type="term" value="P:glucose metabolic process"/>
    <property type="evidence" value="ECO:0007669"/>
    <property type="project" value="UniProtKB-KW"/>
</dbReference>
<dbReference type="SUPFAM" id="SSF51735">
    <property type="entry name" value="NAD(P)-binding Rossmann-fold domains"/>
    <property type="match status" value="1"/>
</dbReference>
<reference evidence="13" key="2">
    <citation type="journal article" date="2022" name="Microbiol. Resour. Announc.">
        <title>Whole-Genome Sequence of Entomortierella parvispora E1425, a Mucoromycotan Fungus Associated with Burkholderiaceae-Related Endosymbiotic Bacteria.</title>
        <authorList>
            <person name="Herlambang A."/>
            <person name="Guo Y."/>
            <person name="Takashima Y."/>
            <person name="Narisawa K."/>
            <person name="Ohta H."/>
            <person name="Nishizawa T."/>
        </authorList>
    </citation>
    <scope>NUCLEOTIDE SEQUENCE</scope>
    <source>
        <strain evidence="13">E1425</strain>
    </source>
</reference>
<organism evidence="13 14">
    <name type="scientific">Entomortierella parvispora</name>
    <dbReference type="NCBI Taxonomy" id="205924"/>
    <lineage>
        <taxon>Eukaryota</taxon>
        <taxon>Fungi</taxon>
        <taxon>Fungi incertae sedis</taxon>
        <taxon>Mucoromycota</taxon>
        <taxon>Mortierellomycotina</taxon>
        <taxon>Mortierellomycetes</taxon>
        <taxon>Mortierellales</taxon>
        <taxon>Mortierellaceae</taxon>
        <taxon>Entomortierella</taxon>
    </lineage>
</organism>
<dbReference type="PANTHER" id="PTHR23429">
    <property type="entry name" value="GLUCOSE-6-PHOSPHATE 1-DEHYDROGENASE G6PD"/>
    <property type="match status" value="1"/>
</dbReference>
<dbReference type="InterPro" id="IPR036291">
    <property type="entry name" value="NAD(P)-bd_dom_sf"/>
</dbReference>
<dbReference type="EC" id="1.1.1.49" evidence="3 9"/>
<dbReference type="InterPro" id="IPR022675">
    <property type="entry name" value="G6P_DH_C"/>
</dbReference>
<evidence type="ECO:0000256" key="5">
    <source>
        <dbReference type="ARBA" id="ARBA00022526"/>
    </source>
</evidence>
<gene>
    <name evidence="13" type="ORF">EMPS_08642</name>
</gene>
<evidence type="ECO:0000256" key="3">
    <source>
        <dbReference type="ARBA" id="ARBA00013019"/>
    </source>
</evidence>
<dbReference type="Pfam" id="PF02781">
    <property type="entry name" value="G6PD_C"/>
    <property type="match status" value="1"/>
</dbReference>
<evidence type="ECO:0000256" key="7">
    <source>
        <dbReference type="ARBA" id="ARBA00023002"/>
    </source>
</evidence>
<evidence type="ECO:0000259" key="12">
    <source>
        <dbReference type="Pfam" id="PF02781"/>
    </source>
</evidence>
<comment type="catalytic activity">
    <reaction evidence="9">
        <text>D-glucose 6-phosphate + NADP(+) = 6-phospho-D-glucono-1,5-lactone + NADPH + H(+)</text>
        <dbReference type="Rhea" id="RHEA:15841"/>
        <dbReference type="ChEBI" id="CHEBI:15378"/>
        <dbReference type="ChEBI" id="CHEBI:57783"/>
        <dbReference type="ChEBI" id="CHEBI:57955"/>
        <dbReference type="ChEBI" id="CHEBI:58349"/>
        <dbReference type="ChEBI" id="CHEBI:61548"/>
        <dbReference type="EC" id="1.1.1.49"/>
    </reaction>
</comment>
<dbReference type="EMBL" id="BQFW01000012">
    <property type="protein sequence ID" value="GJJ76283.1"/>
    <property type="molecule type" value="Genomic_DNA"/>
</dbReference>
<dbReference type="PROSITE" id="PS00069">
    <property type="entry name" value="G6P_DEHYDROGENASE"/>
    <property type="match status" value="1"/>
</dbReference>
<dbReference type="Pfam" id="PF00479">
    <property type="entry name" value="G6PD_N"/>
    <property type="match status" value="1"/>
</dbReference>
<evidence type="ECO:0000256" key="9">
    <source>
        <dbReference type="RuleBase" id="RU362120"/>
    </source>
</evidence>
<comment type="pathway">
    <text evidence="1 9">Carbohydrate degradation; pentose phosphate pathway; D-ribulose 5-phosphate from D-glucose 6-phosphate (oxidative stage): step 1/3.</text>
</comment>
<comment type="similarity">
    <text evidence="2 9">Belongs to the glucose-6-phosphate dehydrogenase family.</text>
</comment>
<dbReference type="InterPro" id="IPR019796">
    <property type="entry name" value="G6P_DH_AS"/>
</dbReference>
<dbReference type="InterPro" id="IPR001282">
    <property type="entry name" value="G6P_DH"/>
</dbReference>
<evidence type="ECO:0000256" key="6">
    <source>
        <dbReference type="ARBA" id="ARBA00022857"/>
    </source>
</evidence>
<feature type="region of interest" description="Disordered" evidence="10">
    <location>
        <begin position="498"/>
        <end position="521"/>
    </location>
</feature>
<evidence type="ECO:0000256" key="4">
    <source>
        <dbReference type="ARBA" id="ARBA00020444"/>
    </source>
</evidence>